<proteinExistence type="predicted"/>
<dbReference type="EMBL" id="MNAD01001178">
    <property type="protein sequence ID" value="OJT07413.1"/>
    <property type="molecule type" value="Genomic_DNA"/>
</dbReference>
<protein>
    <submittedName>
        <fullName evidence="1">Uncharacterized protein</fullName>
    </submittedName>
</protein>
<evidence type="ECO:0000313" key="1">
    <source>
        <dbReference type="EMBL" id="OJT07413.1"/>
    </source>
</evidence>
<dbReference type="AlphaFoldDB" id="A0A1M2VIQ8"/>
<dbReference type="Proteomes" id="UP000184267">
    <property type="component" value="Unassembled WGS sequence"/>
</dbReference>
<evidence type="ECO:0000313" key="2">
    <source>
        <dbReference type="Proteomes" id="UP000184267"/>
    </source>
</evidence>
<name>A0A1M2VIQ8_TRAPU</name>
<reference evidence="1 2" key="1">
    <citation type="submission" date="2016-10" db="EMBL/GenBank/DDBJ databases">
        <title>Genome sequence of the basidiomycete white-rot fungus Trametes pubescens.</title>
        <authorList>
            <person name="Makela M.R."/>
            <person name="Granchi Z."/>
            <person name="Peng M."/>
            <person name="De Vries R.P."/>
            <person name="Grigoriev I."/>
            <person name="Riley R."/>
            <person name="Hilden K."/>
        </authorList>
    </citation>
    <scope>NUCLEOTIDE SEQUENCE [LARGE SCALE GENOMIC DNA]</scope>
    <source>
        <strain evidence="1 2">FBCC735</strain>
    </source>
</reference>
<sequence>MTGATYQSVLERCPVAGPQGKRQAIETQRDIVQERTTLRPTWHLDSLPEMCRAM</sequence>
<organism evidence="1 2">
    <name type="scientific">Trametes pubescens</name>
    <name type="common">White-rot fungus</name>
    <dbReference type="NCBI Taxonomy" id="154538"/>
    <lineage>
        <taxon>Eukaryota</taxon>
        <taxon>Fungi</taxon>
        <taxon>Dikarya</taxon>
        <taxon>Basidiomycota</taxon>
        <taxon>Agaricomycotina</taxon>
        <taxon>Agaricomycetes</taxon>
        <taxon>Polyporales</taxon>
        <taxon>Polyporaceae</taxon>
        <taxon>Trametes</taxon>
    </lineage>
</organism>
<accession>A0A1M2VIQ8</accession>
<keyword evidence="2" id="KW-1185">Reference proteome</keyword>
<gene>
    <name evidence="1" type="ORF">TRAPUB_1733</name>
</gene>
<comment type="caution">
    <text evidence="1">The sequence shown here is derived from an EMBL/GenBank/DDBJ whole genome shotgun (WGS) entry which is preliminary data.</text>
</comment>